<feature type="region of interest" description="Disordered" evidence="1">
    <location>
        <begin position="91"/>
        <end position="118"/>
    </location>
</feature>
<accession>A0ABX3ZJU6</accession>
<name>A0ABX3ZJU6_9BACL</name>
<keyword evidence="4" id="KW-1185">Reference proteome</keyword>
<organism evidence="3 4">
    <name type="scientific">Solibacillus kalamii</name>
    <dbReference type="NCBI Taxonomy" id="1748298"/>
    <lineage>
        <taxon>Bacteria</taxon>
        <taxon>Bacillati</taxon>
        <taxon>Bacillota</taxon>
        <taxon>Bacilli</taxon>
        <taxon>Bacillales</taxon>
        <taxon>Caryophanaceae</taxon>
        <taxon>Solibacillus</taxon>
    </lineage>
</organism>
<evidence type="ECO:0000313" key="4">
    <source>
        <dbReference type="Proteomes" id="UP000196594"/>
    </source>
</evidence>
<dbReference type="InterPro" id="IPR025711">
    <property type="entry name" value="PepSY"/>
</dbReference>
<evidence type="ECO:0000259" key="2">
    <source>
        <dbReference type="Pfam" id="PF03413"/>
    </source>
</evidence>
<sequence length="181" mass="20291">MKAKWIVLCIAVILIGFFITLTVKQLSTPHELNTNELEVKIKDIYNAEVQTLVKEKDHFVASFNKDGSIFEVNVNAVTGQFSDLKLIHKNEKKQDEQNNSEVSKEDQTSTSKPVEKATKPLLSEQQVVDIALKEVPGEVDSVEFEGNAEGGVYFVEIEQEDDVIVQVHAITGEIIVIQYDD</sequence>
<dbReference type="Gene3D" id="3.10.450.40">
    <property type="match status" value="1"/>
</dbReference>
<comment type="caution">
    <text evidence="3">The sequence shown here is derived from an EMBL/GenBank/DDBJ whole genome shotgun (WGS) entry which is preliminary data.</text>
</comment>
<protein>
    <recommendedName>
        <fullName evidence="2">PepSY domain-containing protein</fullName>
    </recommendedName>
</protein>
<dbReference type="Pfam" id="PF03413">
    <property type="entry name" value="PepSY"/>
    <property type="match status" value="1"/>
</dbReference>
<evidence type="ECO:0000313" key="3">
    <source>
        <dbReference type="EMBL" id="OUZ40012.1"/>
    </source>
</evidence>
<proteinExistence type="predicted"/>
<reference evidence="3 4" key="1">
    <citation type="journal article" date="2017" name="Int. J. Syst. Evol. Microbiol.">
        <title>Solibacillus kalamii sp. nov., isolated from a high-efficiency particulate arrestance filter system used in the International Space Station.</title>
        <authorList>
            <person name="Checinska Sielaff A."/>
            <person name="Kumar R.M."/>
            <person name="Pal D."/>
            <person name="Mayilraj S."/>
            <person name="Venkateswaran K."/>
        </authorList>
    </citation>
    <scope>NUCLEOTIDE SEQUENCE [LARGE SCALE GENOMIC DNA]</scope>
    <source>
        <strain evidence="3 4">ISSFR-015</strain>
    </source>
</reference>
<evidence type="ECO:0000256" key="1">
    <source>
        <dbReference type="SAM" id="MobiDB-lite"/>
    </source>
</evidence>
<dbReference type="RefSeq" id="WP_087616163.1">
    <property type="nucleotide sequence ID" value="NZ_JAFBEY010000001.1"/>
</dbReference>
<feature type="domain" description="PepSY" evidence="2">
    <location>
        <begin position="122"/>
        <end position="175"/>
    </location>
</feature>
<dbReference type="Proteomes" id="UP000196594">
    <property type="component" value="Unassembled WGS sequence"/>
</dbReference>
<dbReference type="EMBL" id="NHNT01000002">
    <property type="protein sequence ID" value="OUZ40012.1"/>
    <property type="molecule type" value="Genomic_DNA"/>
</dbReference>
<gene>
    <name evidence="3" type="ORF">CBM15_05735</name>
</gene>